<dbReference type="Proteomes" id="UP000001396">
    <property type="component" value="Unassembled WGS sequence"/>
</dbReference>
<protein>
    <recommendedName>
        <fullName evidence="3">Ankyrin repeat-containing protein</fullName>
    </recommendedName>
</protein>
<evidence type="ECO:0000313" key="2">
    <source>
        <dbReference type="Proteomes" id="UP000001396"/>
    </source>
</evidence>
<evidence type="ECO:0008006" key="3">
    <source>
        <dbReference type="Google" id="ProtNLM"/>
    </source>
</evidence>
<dbReference type="InParanoid" id="D3BCQ9"/>
<dbReference type="SUPFAM" id="SSF48403">
    <property type="entry name" value="Ankyrin repeat"/>
    <property type="match status" value="1"/>
</dbReference>
<sequence>MSINITDYKYLLFLRLLKNKYIRIQIFENVVDIHRRMCVESFKWDMLKPKIILKYNLIDRYESEFNNLLQNLINDKSKKQRLQSYVREWPTIVKLRHYELAKTIYHNINKYYTNRFFNSDIHDLTVYVACLDGDIDVLRFLHKNCEPKSKWSQKCVLYAAVKSDVDVLLFLFQGENNFQMSDKIFNTAAINGNLSVLKWYYDNRIVERMSTDHHLGLASTSRHLETVEFLLDRDKELVVSKMTLCNSINNGHCDAFKLLYQRRGCECNHYSLRQIVDSQNVDLIEFIYQHRSEKLGDPFQHYRSDRFFKAIEMNNSKMLEIFIRETVNNVKSLSMIFGSKTTKKITSTKKNIVTKIILKLELLKEQYNNDNNNNHHEESNFSFDEIINKL</sequence>
<keyword evidence="2" id="KW-1185">Reference proteome</keyword>
<dbReference type="InterPro" id="IPR036770">
    <property type="entry name" value="Ankyrin_rpt-contain_sf"/>
</dbReference>
<accession>D3BCQ9</accession>
<name>D3BCQ9_HETP5</name>
<dbReference type="Gene3D" id="1.25.40.20">
    <property type="entry name" value="Ankyrin repeat-containing domain"/>
    <property type="match status" value="1"/>
</dbReference>
<dbReference type="EMBL" id="ADBJ01000028">
    <property type="protein sequence ID" value="EFA80701.1"/>
    <property type="molecule type" value="Genomic_DNA"/>
</dbReference>
<proteinExistence type="predicted"/>
<dbReference type="PANTHER" id="PTHR46586">
    <property type="entry name" value="ANKYRIN REPEAT-CONTAINING PROTEIN"/>
    <property type="match status" value="1"/>
</dbReference>
<dbReference type="GeneID" id="31361768"/>
<comment type="caution">
    <text evidence="1">The sequence shown here is derived from an EMBL/GenBank/DDBJ whole genome shotgun (WGS) entry which is preliminary data.</text>
</comment>
<dbReference type="RefSeq" id="XP_020432821.1">
    <property type="nucleotide sequence ID" value="XM_020577147.1"/>
</dbReference>
<evidence type="ECO:0000313" key="1">
    <source>
        <dbReference type="EMBL" id="EFA80701.1"/>
    </source>
</evidence>
<dbReference type="InterPro" id="IPR052050">
    <property type="entry name" value="SecEffector_AnkRepeat"/>
</dbReference>
<gene>
    <name evidence="1" type="ORF">PPL_06285</name>
</gene>
<organism evidence="1 2">
    <name type="scientific">Heterostelium pallidum (strain ATCC 26659 / Pp 5 / PN500)</name>
    <name type="common">Cellular slime mold</name>
    <name type="synonym">Polysphondylium pallidum</name>
    <dbReference type="NCBI Taxonomy" id="670386"/>
    <lineage>
        <taxon>Eukaryota</taxon>
        <taxon>Amoebozoa</taxon>
        <taxon>Evosea</taxon>
        <taxon>Eumycetozoa</taxon>
        <taxon>Dictyostelia</taxon>
        <taxon>Acytosteliales</taxon>
        <taxon>Acytosteliaceae</taxon>
        <taxon>Heterostelium</taxon>
    </lineage>
</organism>
<dbReference type="PANTHER" id="PTHR46586:SF3">
    <property type="entry name" value="ANKYRIN REPEAT-CONTAINING PROTEIN"/>
    <property type="match status" value="1"/>
</dbReference>
<dbReference type="AlphaFoldDB" id="D3BCQ9"/>
<reference evidence="1 2" key="1">
    <citation type="journal article" date="2011" name="Genome Res.">
        <title>Phylogeny-wide analysis of social amoeba genomes highlights ancient origins for complex intercellular communication.</title>
        <authorList>
            <person name="Heidel A.J."/>
            <person name="Lawal H.M."/>
            <person name="Felder M."/>
            <person name="Schilde C."/>
            <person name="Helps N.R."/>
            <person name="Tunggal B."/>
            <person name="Rivero F."/>
            <person name="John U."/>
            <person name="Schleicher M."/>
            <person name="Eichinger L."/>
            <person name="Platzer M."/>
            <person name="Noegel A.A."/>
            <person name="Schaap P."/>
            <person name="Gloeckner G."/>
        </authorList>
    </citation>
    <scope>NUCLEOTIDE SEQUENCE [LARGE SCALE GENOMIC DNA]</scope>
    <source>
        <strain evidence="2">ATCC 26659 / Pp 5 / PN500</strain>
    </source>
</reference>